<dbReference type="EMBL" id="JALJOQ010000006">
    <property type="protein sequence ID" value="KAK9812540.1"/>
    <property type="molecule type" value="Genomic_DNA"/>
</dbReference>
<dbReference type="Proteomes" id="UP001465755">
    <property type="component" value="Unassembled WGS sequence"/>
</dbReference>
<proteinExistence type="predicted"/>
<accession>A0AAW1PVW4</accession>
<name>A0AAW1PVW4_9CHLO</name>
<dbReference type="AlphaFoldDB" id="A0AAW1PVW4"/>
<comment type="caution">
    <text evidence="1">The sequence shown here is derived from an EMBL/GenBank/DDBJ whole genome shotgun (WGS) entry which is preliminary data.</text>
</comment>
<gene>
    <name evidence="1" type="ORF">WJX73_007466</name>
</gene>
<organism evidence="1 2">
    <name type="scientific">Symbiochloris irregularis</name>
    <dbReference type="NCBI Taxonomy" id="706552"/>
    <lineage>
        <taxon>Eukaryota</taxon>
        <taxon>Viridiplantae</taxon>
        <taxon>Chlorophyta</taxon>
        <taxon>core chlorophytes</taxon>
        <taxon>Trebouxiophyceae</taxon>
        <taxon>Trebouxiales</taxon>
        <taxon>Trebouxiaceae</taxon>
        <taxon>Symbiochloris</taxon>
    </lineage>
</organism>
<keyword evidence="2" id="KW-1185">Reference proteome</keyword>
<evidence type="ECO:0000313" key="1">
    <source>
        <dbReference type="EMBL" id="KAK9812540.1"/>
    </source>
</evidence>
<sequence length="181" mass="21020">MQTSHLLPGLHQAKARCCNPENSTLETMPVNASRATCERRHTWAALVLQKEAKKLLNSGAPLPPDRRIPLAHDWTIQQEHARQYREMGNLMRGEPGPYLDRMHHICTAYTEHFDLEDQLIEMSQAFCNLLHCFGDTPRCKFFRWGHELKGVKENPELWKLLRTDVRATKRKRSEPDEPGLE</sequence>
<evidence type="ECO:0000313" key="2">
    <source>
        <dbReference type="Proteomes" id="UP001465755"/>
    </source>
</evidence>
<protein>
    <submittedName>
        <fullName evidence="1">Uncharacterized protein</fullName>
    </submittedName>
</protein>
<reference evidence="1 2" key="1">
    <citation type="journal article" date="2024" name="Nat. Commun.">
        <title>Phylogenomics reveals the evolutionary origins of lichenization in chlorophyte algae.</title>
        <authorList>
            <person name="Puginier C."/>
            <person name="Libourel C."/>
            <person name="Otte J."/>
            <person name="Skaloud P."/>
            <person name="Haon M."/>
            <person name="Grisel S."/>
            <person name="Petersen M."/>
            <person name="Berrin J.G."/>
            <person name="Delaux P.M."/>
            <person name="Dal Grande F."/>
            <person name="Keller J."/>
        </authorList>
    </citation>
    <scope>NUCLEOTIDE SEQUENCE [LARGE SCALE GENOMIC DNA]</scope>
    <source>
        <strain evidence="1 2">SAG 2036</strain>
    </source>
</reference>